<dbReference type="GO" id="GO:0006281">
    <property type="term" value="P:DNA repair"/>
    <property type="evidence" value="ECO:0007669"/>
    <property type="project" value="InterPro"/>
</dbReference>
<dbReference type="InterPro" id="IPR012340">
    <property type="entry name" value="NA-bd_OB-fold"/>
</dbReference>
<dbReference type="InterPro" id="IPR044119">
    <property type="entry name" value="Adenylation_LigC-like"/>
</dbReference>
<sequence length="351" mass="38148">MPPVAPMLAKGVKDVTTVPAPSSVAGGLLYEPKWDGFRCIVFKDGDEVELGSRGSKPLTRYFPELVAHLRAQLPDRCVVDGEVVVRRGEPGAERLDWEALAQRIHPAASRITLLSQQTPASFVAFDLLALADDDLTARPFSERRTALEQALGGVTAPVHLTRTTTDAALAQEWLQTFEGAGLDGVVAKPLAAPYSPGKRVMLKVKHARTADVVVVGYRVHKSGAGVGSLLLGLHDDDGQLRQVGGASAFTDRVRLELEAELQPLVLRDDDGAPRRQAGEKNRFAAADKDASWIPLQPDLVAEVKYDQLEGDRFRHTVQLARWRPDRDPGSCRFDQLDVPADYDLADVLTGG</sequence>
<dbReference type="SUPFAM" id="SSF50249">
    <property type="entry name" value="Nucleic acid-binding proteins"/>
    <property type="match status" value="1"/>
</dbReference>
<dbReference type="NCBIfam" id="NF006078">
    <property type="entry name" value="PRK08224.1"/>
    <property type="match status" value="1"/>
</dbReference>
<dbReference type="PROSITE" id="PS50160">
    <property type="entry name" value="DNA_LIGASE_A3"/>
    <property type="match status" value="1"/>
</dbReference>
<dbReference type="EC" id="6.5.1.1" evidence="2"/>
<dbReference type="OrthoDB" id="9770771at2"/>
<dbReference type="CDD" id="cd07905">
    <property type="entry name" value="Adenylation_DNA_ligase_LigC"/>
    <property type="match status" value="1"/>
</dbReference>
<feature type="domain" description="ATP-dependent DNA ligase family profile" evidence="5">
    <location>
        <begin position="113"/>
        <end position="235"/>
    </location>
</feature>
<dbReference type="InterPro" id="IPR012309">
    <property type="entry name" value="DNA_ligase_ATP-dep_C"/>
</dbReference>
<evidence type="ECO:0000313" key="6">
    <source>
        <dbReference type="EMBL" id="TXR57640.1"/>
    </source>
</evidence>
<dbReference type="GO" id="GO:0006310">
    <property type="term" value="P:DNA recombination"/>
    <property type="evidence" value="ECO:0007669"/>
    <property type="project" value="InterPro"/>
</dbReference>
<evidence type="ECO:0000256" key="3">
    <source>
        <dbReference type="ARBA" id="ARBA00022598"/>
    </source>
</evidence>
<reference evidence="6 7" key="1">
    <citation type="submission" date="2019-07" db="EMBL/GenBank/DDBJ databases">
        <title>Quadrisphaera sp. strain DD2A genome sequencing and assembly.</title>
        <authorList>
            <person name="Kim I."/>
        </authorList>
    </citation>
    <scope>NUCLEOTIDE SEQUENCE [LARGE SCALE GENOMIC DNA]</scope>
    <source>
        <strain evidence="6 7">DD2A</strain>
    </source>
</reference>
<dbReference type="PROSITE" id="PS00697">
    <property type="entry name" value="DNA_LIGASE_A1"/>
    <property type="match status" value="1"/>
</dbReference>
<accession>A0A5C8ZLG3</accession>
<dbReference type="PANTHER" id="PTHR45674:SF4">
    <property type="entry name" value="DNA LIGASE 1"/>
    <property type="match status" value="1"/>
</dbReference>
<protein>
    <recommendedName>
        <fullName evidence="2">DNA ligase (ATP)</fullName>
        <ecNumber evidence="2">6.5.1.1</ecNumber>
    </recommendedName>
</protein>
<dbReference type="PANTHER" id="PTHR45674">
    <property type="entry name" value="DNA LIGASE 1/3 FAMILY MEMBER"/>
    <property type="match status" value="1"/>
</dbReference>
<dbReference type="InterPro" id="IPR050191">
    <property type="entry name" value="ATP-dep_DNA_ligase"/>
</dbReference>
<keyword evidence="3 6" id="KW-0436">Ligase</keyword>
<dbReference type="InterPro" id="IPR016059">
    <property type="entry name" value="DNA_ligase_ATP-dep_CS"/>
</dbReference>
<dbReference type="RefSeq" id="WP_147925279.1">
    <property type="nucleotide sequence ID" value="NZ_VKAC01000002.1"/>
</dbReference>
<dbReference type="Pfam" id="PF04679">
    <property type="entry name" value="DNA_ligase_A_C"/>
    <property type="match status" value="1"/>
</dbReference>
<evidence type="ECO:0000256" key="4">
    <source>
        <dbReference type="ARBA" id="ARBA00034003"/>
    </source>
</evidence>
<dbReference type="GO" id="GO:0003910">
    <property type="term" value="F:DNA ligase (ATP) activity"/>
    <property type="evidence" value="ECO:0007669"/>
    <property type="project" value="UniProtKB-EC"/>
</dbReference>
<dbReference type="CDD" id="cd07970">
    <property type="entry name" value="OBF_DNA_ligase_LigC"/>
    <property type="match status" value="1"/>
</dbReference>
<dbReference type="Gene3D" id="3.30.470.30">
    <property type="entry name" value="DNA ligase/mRNA capping enzyme"/>
    <property type="match status" value="1"/>
</dbReference>
<keyword evidence="7" id="KW-1185">Reference proteome</keyword>
<comment type="similarity">
    <text evidence="1">Belongs to the ATP-dependent DNA ligase family.</text>
</comment>
<dbReference type="InterPro" id="IPR044117">
    <property type="entry name" value="OBF_LigC-like"/>
</dbReference>
<dbReference type="Pfam" id="PF01068">
    <property type="entry name" value="DNA_ligase_A_M"/>
    <property type="match status" value="1"/>
</dbReference>
<dbReference type="GO" id="GO:0005524">
    <property type="term" value="F:ATP binding"/>
    <property type="evidence" value="ECO:0007669"/>
    <property type="project" value="InterPro"/>
</dbReference>
<dbReference type="InterPro" id="IPR012310">
    <property type="entry name" value="DNA_ligase_ATP-dep_cent"/>
</dbReference>
<dbReference type="Gene3D" id="2.40.50.140">
    <property type="entry name" value="Nucleic acid-binding proteins"/>
    <property type="match status" value="1"/>
</dbReference>
<evidence type="ECO:0000256" key="2">
    <source>
        <dbReference type="ARBA" id="ARBA00012727"/>
    </source>
</evidence>
<dbReference type="Proteomes" id="UP000321234">
    <property type="component" value="Unassembled WGS sequence"/>
</dbReference>
<comment type="catalytic activity">
    <reaction evidence="4">
        <text>ATP + (deoxyribonucleotide)n-3'-hydroxyl + 5'-phospho-(deoxyribonucleotide)m = (deoxyribonucleotide)n+m + AMP + diphosphate.</text>
        <dbReference type="EC" id="6.5.1.1"/>
    </reaction>
</comment>
<evidence type="ECO:0000313" key="7">
    <source>
        <dbReference type="Proteomes" id="UP000321234"/>
    </source>
</evidence>
<evidence type="ECO:0000256" key="1">
    <source>
        <dbReference type="ARBA" id="ARBA00007572"/>
    </source>
</evidence>
<dbReference type="EMBL" id="VKAC01000002">
    <property type="protein sequence ID" value="TXR57640.1"/>
    <property type="molecule type" value="Genomic_DNA"/>
</dbReference>
<dbReference type="AlphaFoldDB" id="A0A5C8ZLG3"/>
<organism evidence="6 7">
    <name type="scientific">Quadrisphaera setariae</name>
    <dbReference type="NCBI Taxonomy" id="2593304"/>
    <lineage>
        <taxon>Bacteria</taxon>
        <taxon>Bacillati</taxon>
        <taxon>Actinomycetota</taxon>
        <taxon>Actinomycetes</taxon>
        <taxon>Kineosporiales</taxon>
        <taxon>Kineosporiaceae</taxon>
        <taxon>Quadrisphaera</taxon>
    </lineage>
</organism>
<proteinExistence type="inferred from homology"/>
<evidence type="ECO:0000259" key="5">
    <source>
        <dbReference type="PROSITE" id="PS50160"/>
    </source>
</evidence>
<comment type="caution">
    <text evidence="6">The sequence shown here is derived from an EMBL/GenBank/DDBJ whole genome shotgun (WGS) entry which is preliminary data.</text>
</comment>
<gene>
    <name evidence="6" type="ORF">FMM08_03465</name>
</gene>
<name>A0A5C8ZLG3_9ACTN</name>
<dbReference type="SUPFAM" id="SSF56091">
    <property type="entry name" value="DNA ligase/mRNA capping enzyme, catalytic domain"/>
    <property type="match status" value="1"/>
</dbReference>